<comment type="caution">
    <text evidence="2">The sequence shown here is derived from an EMBL/GenBank/DDBJ whole genome shotgun (WGS) entry which is preliminary data.</text>
</comment>
<dbReference type="Proteomes" id="UP000518266">
    <property type="component" value="Unassembled WGS sequence"/>
</dbReference>
<accession>A0A7J5XGL9</accession>
<dbReference type="EMBL" id="JAAKFY010000025">
    <property type="protein sequence ID" value="KAF3835767.1"/>
    <property type="molecule type" value="Genomic_DNA"/>
</dbReference>
<evidence type="ECO:0000313" key="2">
    <source>
        <dbReference type="EMBL" id="KAF3835767.1"/>
    </source>
</evidence>
<proteinExistence type="predicted"/>
<reference evidence="2 3" key="1">
    <citation type="submission" date="2020-03" db="EMBL/GenBank/DDBJ databases">
        <title>Dissostichus mawsoni Genome sequencing and assembly.</title>
        <authorList>
            <person name="Park H."/>
        </authorList>
    </citation>
    <scope>NUCLEOTIDE SEQUENCE [LARGE SCALE GENOMIC DNA]</scope>
    <source>
        <strain evidence="2">DM0001</strain>
        <tissue evidence="2">Muscle</tissue>
    </source>
</reference>
<gene>
    <name evidence="2" type="ORF">F7725_028325</name>
</gene>
<evidence type="ECO:0000256" key="1">
    <source>
        <dbReference type="SAM" id="MobiDB-lite"/>
    </source>
</evidence>
<dbReference type="AlphaFoldDB" id="A0A7J5XGL9"/>
<evidence type="ECO:0000313" key="3">
    <source>
        <dbReference type="Proteomes" id="UP000518266"/>
    </source>
</evidence>
<protein>
    <submittedName>
        <fullName evidence="2">Uncharacterized protein</fullName>
    </submittedName>
</protein>
<feature type="region of interest" description="Disordered" evidence="1">
    <location>
        <begin position="39"/>
        <end position="63"/>
    </location>
</feature>
<organism evidence="2 3">
    <name type="scientific">Dissostichus mawsoni</name>
    <name type="common">Antarctic cod</name>
    <dbReference type="NCBI Taxonomy" id="36200"/>
    <lineage>
        <taxon>Eukaryota</taxon>
        <taxon>Metazoa</taxon>
        <taxon>Chordata</taxon>
        <taxon>Craniata</taxon>
        <taxon>Vertebrata</taxon>
        <taxon>Euteleostomi</taxon>
        <taxon>Actinopterygii</taxon>
        <taxon>Neopterygii</taxon>
        <taxon>Teleostei</taxon>
        <taxon>Neoteleostei</taxon>
        <taxon>Acanthomorphata</taxon>
        <taxon>Eupercaria</taxon>
        <taxon>Perciformes</taxon>
        <taxon>Notothenioidei</taxon>
        <taxon>Nototheniidae</taxon>
        <taxon>Dissostichus</taxon>
    </lineage>
</organism>
<sequence>MTEIHTHKDCMFDTTGDSVGERHAHTVYYNICQVTAEQEPDLHQRHSPPGSTYTLILRSDSST</sequence>
<keyword evidence="3" id="KW-1185">Reference proteome</keyword>
<name>A0A7J5XGL9_DISMA</name>
<feature type="compositionally biased region" description="Polar residues" evidence="1">
    <location>
        <begin position="49"/>
        <end position="63"/>
    </location>
</feature>